<organism evidence="9 10">
    <name type="scientific">Aspergillus calidoustus</name>
    <dbReference type="NCBI Taxonomy" id="454130"/>
    <lineage>
        <taxon>Eukaryota</taxon>
        <taxon>Fungi</taxon>
        <taxon>Dikarya</taxon>
        <taxon>Ascomycota</taxon>
        <taxon>Pezizomycotina</taxon>
        <taxon>Eurotiomycetes</taxon>
        <taxon>Eurotiomycetidae</taxon>
        <taxon>Eurotiales</taxon>
        <taxon>Aspergillaceae</taxon>
        <taxon>Aspergillus</taxon>
        <taxon>Aspergillus subgen. Nidulantes</taxon>
    </lineage>
</organism>
<comment type="similarity">
    <text evidence="2">Belongs to the major facilitator superfamily. TCR/Tet family.</text>
</comment>
<feature type="transmembrane region" description="Helical" evidence="7">
    <location>
        <begin position="218"/>
        <end position="238"/>
    </location>
</feature>
<sequence length="530" mass="56992">MNDSNVDPDNTTGTQMGKARWSLACIAFYLTAFLYGLDTTIAASIQGEIYQALGEIDKLSWVGVGFPMGSVATLVLFGQCYGTFQMKWLYFSTIALFEVGSVICGAAPNMEAMIVGRVLTGVGGGGMYIGTLNYVSGFTRVEQRGLYVSLVGGFWGLGCIVGPVVGSGFAASRATWRWAFYINLVIAALELPLFAYRFPPLDLKPGLSFAQKSKSIDWAGFVLHAAFFSILTIAIAQSGTVWNWSSAGAIILWAAAGIAAIFYAVQQTWWFMTTKENRILPLDFLQSRTQVLLYLGTATSITAFFVPAYYIPLFFQFTKGDDSMAAAVRLLPFVIVNIVFNIAAGALLPRFRYYKLWYLVSGICIAIGSALMYTVTNTTSTSAIYGYEVLIGAGSGCTLQIGYAVAAAYLPPSRTAQVIRFQNVSQIGSTTIALAVAGCIFQNIGYDRLQRALAGSGFSNTDLRASLAGVQSLVLHEGDMDTRSRAVAAIVSTLGDLYGLVIAAGALMILSSLLMRWERMPLSDSVVGGL</sequence>
<dbReference type="PANTHER" id="PTHR23501:SF12">
    <property type="entry name" value="MAJOR FACILITATOR SUPERFAMILY (MFS) PROFILE DOMAIN-CONTAINING PROTEIN-RELATED"/>
    <property type="match status" value="1"/>
</dbReference>
<feature type="transmembrane region" description="Helical" evidence="7">
    <location>
        <begin position="330"/>
        <end position="349"/>
    </location>
</feature>
<keyword evidence="6 7" id="KW-0472">Membrane</keyword>
<evidence type="ECO:0000256" key="3">
    <source>
        <dbReference type="ARBA" id="ARBA00022448"/>
    </source>
</evidence>
<evidence type="ECO:0000256" key="1">
    <source>
        <dbReference type="ARBA" id="ARBA00004141"/>
    </source>
</evidence>
<evidence type="ECO:0000256" key="6">
    <source>
        <dbReference type="ARBA" id="ARBA00023136"/>
    </source>
</evidence>
<dbReference type="PANTHER" id="PTHR23501">
    <property type="entry name" value="MAJOR FACILITATOR SUPERFAMILY"/>
    <property type="match status" value="1"/>
</dbReference>
<feature type="transmembrane region" description="Helical" evidence="7">
    <location>
        <begin position="387"/>
        <end position="411"/>
    </location>
</feature>
<evidence type="ECO:0000313" key="10">
    <source>
        <dbReference type="Proteomes" id="UP000054771"/>
    </source>
</evidence>
<evidence type="ECO:0000256" key="2">
    <source>
        <dbReference type="ARBA" id="ARBA00007520"/>
    </source>
</evidence>
<feature type="transmembrane region" description="Helical" evidence="7">
    <location>
        <begin position="147"/>
        <end position="166"/>
    </location>
</feature>
<feature type="transmembrane region" description="Helical" evidence="7">
    <location>
        <begin position="250"/>
        <end position="271"/>
    </location>
</feature>
<dbReference type="InterPro" id="IPR020846">
    <property type="entry name" value="MFS_dom"/>
</dbReference>
<keyword evidence="3" id="KW-0813">Transport</keyword>
<feature type="transmembrane region" description="Helical" evidence="7">
    <location>
        <begin position="291"/>
        <end position="310"/>
    </location>
</feature>
<evidence type="ECO:0000256" key="5">
    <source>
        <dbReference type="ARBA" id="ARBA00022989"/>
    </source>
</evidence>
<feature type="transmembrane region" description="Helical" evidence="7">
    <location>
        <begin position="21"/>
        <end position="47"/>
    </location>
</feature>
<comment type="subcellular location">
    <subcellularLocation>
        <location evidence="1">Membrane</location>
        <topology evidence="1">Multi-pass membrane protein</topology>
    </subcellularLocation>
</comment>
<evidence type="ECO:0000259" key="8">
    <source>
        <dbReference type="PROSITE" id="PS50850"/>
    </source>
</evidence>
<dbReference type="OrthoDB" id="10021397at2759"/>
<dbReference type="SUPFAM" id="SSF103473">
    <property type="entry name" value="MFS general substrate transporter"/>
    <property type="match status" value="2"/>
</dbReference>
<feature type="transmembrane region" description="Helical" evidence="7">
    <location>
        <begin position="356"/>
        <end position="375"/>
    </location>
</feature>
<keyword evidence="5 7" id="KW-1133">Transmembrane helix</keyword>
<keyword evidence="10" id="KW-1185">Reference proteome</keyword>
<dbReference type="AlphaFoldDB" id="A0A0U5GBU6"/>
<gene>
    <name evidence="9" type="ORF">ASPCAL12846</name>
</gene>
<feature type="transmembrane region" description="Helical" evidence="7">
    <location>
        <begin position="497"/>
        <end position="515"/>
    </location>
</feature>
<dbReference type="Proteomes" id="UP000054771">
    <property type="component" value="Unassembled WGS sequence"/>
</dbReference>
<dbReference type="PROSITE" id="PS50850">
    <property type="entry name" value="MFS"/>
    <property type="match status" value="1"/>
</dbReference>
<evidence type="ECO:0000256" key="7">
    <source>
        <dbReference type="SAM" id="Phobius"/>
    </source>
</evidence>
<feature type="transmembrane region" description="Helical" evidence="7">
    <location>
        <begin position="114"/>
        <end position="135"/>
    </location>
</feature>
<dbReference type="GO" id="GO:0005886">
    <property type="term" value="C:plasma membrane"/>
    <property type="evidence" value="ECO:0007669"/>
    <property type="project" value="TreeGrafter"/>
</dbReference>
<feature type="transmembrane region" description="Helical" evidence="7">
    <location>
        <begin position="423"/>
        <end position="444"/>
    </location>
</feature>
<feature type="transmembrane region" description="Helical" evidence="7">
    <location>
        <begin position="89"/>
        <end position="108"/>
    </location>
</feature>
<name>A0A0U5GBU6_ASPCI</name>
<dbReference type="GO" id="GO:0022857">
    <property type="term" value="F:transmembrane transporter activity"/>
    <property type="evidence" value="ECO:0007669"/>
    <property type="project" value="InterPro"/>
</dbReference>
<feature type="transmembrane region" description="Helical" evidence="7">
    <location>
        <begin position="178"/>
        <end position="198"/>
    </location>
</feature>
<dbReference type="OMA" id="RRRPVYM"/>
<protein>
    <recommendedName>
        <fullName evidence="8">Major facilitator superfamily (MFS) profile domain-containing protein</fullName>
    </recommendedName>
</protein>
<accession>A0A0U5GBU6</accession>
<dbReference type="InterPro" id="IPR011701">
    <property type="entry name" value="MFS"/>
</dbReference>
<dbReference type="Pfam" id="PF07690">
    <property type="entry name" value="MFS_1"/>
    <property type="match status" value="1"/>
</dbReference>
<evidence type="ECO:0000313" key="9">
    <source>
        <dbReference type="EMBL" id="CEL09713.1"/>
    </source>
</evidence>
<reference evidence="10" key="1">
    <citation type="journal article" date="2016" name="Genome Announc.">
        <title>Draft genome sequences of fungus Aspergillus calidoustus.</title>
        <authorList>
            <person name="Horn F."/>
            <person name="Linde J."/>
            <person name="Mattern D.J."/>
            <person name="Walther G."/>
            <person name="Guthke R."/>
            <person name="Scherlach K."/>
            <person name="Martin K."/>
            <person name="Brakhage A.A."/>
            <person name="Petzke L."/>
            <person name="Valiante V."/>
        </authorList>
    </citation>
    <scope>NUCLEOTIDE SEQUENCE [LARGE SCALE GENOMIC DNA]</scope>
    <source>
        <strain evidence="10">SF006504</strain>
    </source>
</reference>
<feature type="transmembrane region" description="Helical" evidence="7">
    <location>
        <begin position="59"/>
        <end position="77"/>
    </location>
</feature>
<proteinExistence type="inferred from homology"/>
<dbReference type="EMBL" id="CDMC01000015">
    <property type="protein sequence ID" value="CEL09713.1"/>
    <property type="molecule type" value="Genomic_DNA"/>
</dbReference>
<keyword evidence="4 7" id="KW-0812">Transmembrane</keyword>
<evidence type="ECO:0000256" key="4">
    <source>
        <dbReference type="ARBA" id="ARBA00022692"/>
    </source>
</evidence>
<dbReference type="InterPro" id="IPR036259">
    <property type="entry name" value="MFS_trans_sf"/>
</dbReference>
<dbReference type="Gene3D" id="1.20.1250.20">
    <property type="entry name" value="MFS general substrate transporter like domains"/>
    <property type="match status" value="2"/>
</dbReference>
<feature type="domain" description="Major facilitator superfamily (MFS) profile" evidence="8">
    <location>
        <begin position="24"/>
        <end position="520"/>
    </location>
</feature>